<name>A0AAU9D4H2_9FUSO</name>
<evidence type="ECO:0000313" key="11">
    <source>
        <dbReference type="Proteomes" id="UP001321582"/>
    </source>
</evidence>
<evidence type="ECO:0000256" key="9">
    <source>
        <dbReference type="HAMAP-Rule" id="MF_01470"/>
    </source>
</evidence>
<dbReference type="KEGG" id="haby:HLVA_14750"/>
<feature type="binding site" evidence="9">
    <location>
        <position position="224"/>
    </location>
    <ligand>
        <name>Mn(2+)</name>
        <dbReference type="ChEBI" id="CHEBI:29035"/>
    </ligand>
</feature>
<dbReference type="GO" id="GO:0004520">
    <property type="term" value="F:DNA endonuclease activity"/>
    <property type="evidence" value="ECO:0007669"/>
    <property type="project" value="InterPro"/>
</dbReference>
<gene>
    <name evidence="9 10" type="primary">cas1</name>
    <name evidence="10" type="ORF">HLVA_14750</name>
</gene>
<dbReference type="HAMAP" id="MF_01470">
    <property type="entry name" value="Cas1"/>
    <property type="match status" value="1"/>
</dbReference>
<dbReference type="GO" id="GO:0043571">
    <property type="term" value="P:maintenance of CRISPR repeat elements"/>
    <property type="evidence" value="ECO:0007669"/>
    <property type="project" value="UniProtKB-UniRule"/>
</dbReference>
<keyword evidence="11" id="KW-1185">Reference proteome</keyword>
<dbReference type="InterPro" id="IPR042206">
    <property type="entry name" value="CRISPR-assoc_Cas1_C"/>
</dbReference>
<dbReference type="Proteomes" id="UP001321582">
    <property type="component" value="Chromosome"/>
</dbReference>
<dbReference type="EC" id="3.1.-.-" evidence="9"/>
<keyword evidence="7 9" id="KW-0238">DNA-binding</keyword>
<accession>A0AAU9D4H2</accession>
<evidence type="ECO:0000256" key="8">
    <source>
        <dbReference type="ARBA" id="ARBA00023211"/>
    </source>
</evidence>
<evidence type="ECO:0000256" key="6">
    <source>
        <dbReference type="ARBA" id="ARBA00023118"/>
    </source>
</evidence>
<dbReference type="InterPro" id="IPR042211">
    <property type="entry name" value="CRISPR-assoc_Cas1_N"/>
</dbReference>
<organism evidence="10 11">
    <name type="scientific">Haliovirga abyssi</name>
    <dbReference type="NCBI Taxonomy" id="2996794"/>
    <lineage>
        <taxon>Bacteria</taxon>
        <taxon>Fusobacteriati</taxon>
        <taxon>Fusobacteriota</taxon>
        <taxon>Fusobacteriia</taxon>
        <taxon>Fusobacteriales</taxon>
        <taxon>Haliovirgaceae</taxon>
        <taxon>Haliovirga</taxon>
    </lineage>
</organism>
<dbReference type="GO" id="GO:0003677">
    <property type="term" value="F:DNA binding"/>
    <property type="evidence" value="ECO:0007669"/>
    <property type="project" value="UniProtKB-KW"/>
</dbReference>
<comment type="cofactor">
    <cofactor evidence="9">
        <name>Mg(2+)</name>
        <dbReference type="ChEBI" id="CHEBI:18420"/>
    </cofactor>
    <cofactor evidence="9">
        <name>Mn(2+)</name>
        <dbReference type="ChEBI" id="CHEBI:29035"/>
    </cofactor>
</comment>
<comment type="similarity">
    <text evidence="9">Belongs to the CRISPR-associated endonuclease Cas1 family.</text>
</comment>
<evidence type="ECO:0000313" key="10">
    <source>
        <dbReference type="EMBL" id="BDU50906.1"/>
    </source>
</evidence>
<evidence type="ECO:0000256" key="5">
    <source>
        <dbReference type="ARBA" id="ARBA00022842"/>
    </source>
</evidence>
<dbReference type="GO" id="GO:0016787">
    <property type="term" value="F:hydrolase activity"/>
    <property type="evidence" value="ECO:0007669"/>
    <property type="project" value="UniProtKB-KW"/>
</dbReference>
<dbReference type="InterPro" id="IPR019858">
    <property type="entry name" value="CRISPR-assoc_Cas1_HMARI/TNEAP"/>
</dbReference>
<evidence type="ECO:0000256" key="3">
    <source>
        <dbReference type="ARBA" id="ARBA00022759"/>
    </source>
</evidence>
<dbReference type="PANTHER" id="PTHR43219:SF1">
    <property type="entry name" value="CRISPR-ASSOCIATED ENDONUCLEASE CAS1"/>
    <property type="match status" value="1"/>
</dbReference>
<dbReference type="InterPro" id="IPR002729">
    <property type="entry name" value="CRISPR-assoc_Cas1"/>
</dbReference>
<dbReference type="Gene3D" id="1.20.120.920">
    <property type="entry name" value="CRISPR-associated endonuclease Cas1, C-terminal domain"/>
    <property type="match status" value="1"/>
</dbReference>
<evidence type="ECO:0000256" key="2">
    <source>
        <dbReference type="ARBA" id="ARBA00022723"/>
    </source>
</evidence>
<evidence type="ECO:0000256" key="7">
    <source>
        <dbReference type="ARBA" id="ARBA00023125"/>
    </source>
</evidence>
<dbReference type="EMBL" id="AP027059">
    <property type="protein sequence ID" value="BDU50906.1"/>
    <property type="molecule type" value="Genomic_DNA"/>
</dbReference>
<evidence type="ECO:0000256" key="1">
    <source>
        <dbReference type="ARBA" id="ARBA00022722"/>
    </source>
</evidence>
<dbReference type="GO" id="GO:0051607">
    <property type="term" value="P:defense response to virus"/>
    <property type="evidence" value="ECO:0007669"/>
    <property type="project" value="UniProtKB-UniRule"/>
</dbReference>
<keyword evidence="6 9" id="KW-0051">Antiviral defense</keyword>
<keyword evidence="2 9" id="KW-0479">Metal-binding</keyword>
<keyword evidence="5 9" id="KW-0460">Magnesium</keyword>
<keyword evidence="3 9" id="KW-0255">Endonuclease</keyword>
<comment type="function">
    <text evidence="9">CRISPR (clustered regularly interspaced short palindromic repeat), is an adaptive immune system that provides protection against mobile genetic elements (viruses, transposable elements and conjugative plasmids). CRISPR clusters contain spacers, sequences complementary to antecedent mobile elements, and target invading nucleic acids. CRISPR clusters are transcribed and processed into CRISPR RNA (crRNA). Acts as a dsDNA endonuclease. Involved in the integration of spacer DNA into the CRISPR cassette.</text>
</comment>
<dbReference type="CDD" id="cd09722">
    <property type="entry name" value="Cas1_I-B"/>
    <property type="match status" value="1"/>
</dbReference>
<sequence length="332" mass="39869">MFKIKRNYYLSKSGTLKRKDNSLNFIINGENHYIPIEDVDVIYILGELNLNSKLINFLSQNGVILHFFNYYGFYTGSFYPREKLNSGYLFVEQVKHYIDNEKRVEIAKEIINTASFNIHRNIRYYNERDKDLEIYIDEISKIRNKIEQCKTITEIMGEEGNIRKTYYKTFNTIINQDINFTKRVRRPPDNMINTLMSFVNTLIYTTVLGEIYHTQLSPVVSFLHEPGERRFSLSLDIAEVFKPLIGDRMIFYLLNKNIITEKDFVEEINYMYMKDGARKKILKEYDERLNKTIRHKKLKRDVTYKHLIRLELYKLVKHLSGEEEYDGFKIWW</sequence>
<evidence type="ECO:0000256" key="4">
    <source>
        <dbReference type="ARBA" id="ARBA00022801"/>
    </source>
</evidence>
<dbReference type="GO" id="GO:0046872">
    <property type="term" value="F:metal ion binding"/>
    <property type="evidence" value="ECO:0007669"/>
    <property type="project" value="UniProtKB-UniRule"/>
</dbReference>
<proteinExistence type="inferred from homology"/>
<comment type="subunit">
    <text evidence="9">Homodimer, forms a heterotetramer with a Cas2 homodimer.</text>
</comment>
<keyword evidence="4 9" id="KW-0378">Hydrolase</keyword>
<dbReference type="Gene3D" id="3.100.10.20">
    <property type="entry name" value="CRISPR-associated endonuclease Cas1, N-terminal domain"/>
    <property type="match status" value="1"/>
</dbReference>
<dbReference type="PANTHER" id="PTHR43219">
    <property type="entry name" value="CRISPR-ASSOCIATED ENDONUCLEASE CAS1"/>
    <property type="match status" value="1"/>
</dbReference>
<dbReference type="Pfam" id="PF01867">
    <property type="entry name" value="Cas_Cas1"/>
    <property type="match status" value="1"/>
</dbReference>
<feature type="binding site" evidence="9">
    <location>
        <position position="239"/>
    </location>
    <ligand>
        <name>Mn(2+)</name>
        <dbReference type="ChEBI" id="CHEBI:29035"/>
    </ligand>
</feature>
<reference evidence="10 11" key="1">
    <citation type="submission" date="2022-11" db="EMBL/GenBank/DDBJ databases">
        <title>Haliovirga abyssi gen. nov., sp. nov., a mesophilic fermentative bacterium isolated from the Iheya North hydrothermal field and the proposal of Haliovirgaceae fam. nov.</title>
        <authorList>
            <person name="Miyazaki U."/>
            <person name="Tame A."/>
            <person name="Miyazaki J."/>
            <person name="Takai K."/>
            <person name="Sawayama S."/>
            <person name="Kitajima M."/>
            <person name="Okamoto A."/>
            <person name="Nakagawa S."/>
        </authorList>
    </citation>
    <scope>NUCLEOTIDE SEQUENCE [LARGE SCALE GENOMIC DNA]</scope>
    <source>
        <strain evidence="10 11">IC12</strain>
    </source>
</reference>
<dbReference type="NCBIfam" id="TIGR03641">
    <property type="entry name" value="cas1_HMARI"/>
    <property type="match status" value="1"/>
</dbReference>
<dbReference type="NCBIfam" id="TIGR00287">
    <property type="entry name" value="cas1"/>
    <property type="match status" value="1"/>
</dbReference>
<feature type="binding site" evidence="9">
    <location>
        <position position="159"/>
    </location>
    <ligand>
        <name>Mn(2+)</name>
        <dbReference type="ChEBI" id="CHEBI:29035"/>
    </ligand>
</feature>
<protein>
    <recommendedName>
        <fullName evidence="9">CRISPR-associated endonuclease Cas1</fullName>
        <ecNumber evidence="9">3.1.-.-</ecNumber>
    </recommendedName>
</protein>
<dbReference type="AlphaFoldDB" id="A0AAU9D4H2"/>
<keyword evidence="1 9" id="KW-0540">Nuclease</keyword>
<keyword evidence="8 9" id="KW-0464">Manganese</keyword>